<name>A0A328TZ78_9BACL</name>
<sequence length="267" mass="31046">MSDVRMKLLEELMANQREIANGMRNVHILAKLKENMLPEQQPARPAAGPSLNAELFLAVTDVYYHEEEERIRLGNAKKSGRRVNVELTSMISAFFSKHLDDTFQAERETDGFVYVFKEGKAVCAIRFITDMGFIRGDAWYKIADELVSKLRYGLKHDQVFFIVSTLRNGLDQTHVQRYLGKDIGSNWQFMNDRHAVMTYLAKVQAHTSCLAEPGKQLLFMASELHPNILADDLHKMTPEMREEKRKEVQRYNWIHRIEPIMDQINRM</sequence>
<protein>
    <submittedName>
        <fullName evidence="1">Uncharacterized protein</fullName>
    </submittedName>
</protein>
<comment type="caution">
    <text evidence="1">The sequence shown here is derived from an EMBL/GenBank/DDBJ whole genome shotgun (WGS) entry which is preliminary data.</text>
</comment>
<dbReference type="OrthoDB" id="2652576at2"/>
<evidence type="ECO:0000313" key="2">
    <source>
        <dbReference type="Proteomes" id="UP000249260"/>
    </source>
</evidence>
<organism evidence="1 2">
    <name type="scientific">Paenibacillus montanisoli</name>
    <dbReference type="NCBI Taxonomy" id="2081970"/>
    <lineage>
        <taxon>Bacteria</taxon>
        <taxon>Bacillati</taxon>
        <taxon>Bacillota</taxon>
        <taxon>Bacilli</taxon>
        <taxon>Bacillales</taxon>
        <taxon>Paenibacillaceae</taxon>
        <taxon>Paenibacillus</taxon>
    </lineage>
</organism>
<evidence type="ECO:0000313" key="1">
    <source>
        <dbReference type="EMBL" id="RAP75837.1"/>
    </source>
</evidence>
<dbReference type="EMBL" id="QLUW01000002">
    <property type="protein sequence ID" value="RAP75837.1"/>
    <property type="molecule type" value="Genomic_DNA"/>
</dbReference>
<dbReference type="AlphaFoldDB" id="A0A328TZ78"/>
<reference evidence="1 2" key="1">
    <citation type="submission" date="2018-06" db="EMBL/GenBank/DDBJ databases">
        <title>Paenibacillus montanisoli sp. nov., isolated from mountain area soil.</title>
        <authorList>
            <person name="Wu M."/>
        </authorList>
    </citation>
    <scope>NUCLEOTIDE SEQUENCE [LARGE SCALE GENOMIC DNA]</scope>
    <source>
        <strain evidence="1 2">RA17</strain>
    </source>
</reference>
<dbReference type="RefSeq" id="WP_112882062.1">
    <property type="nucleotide sequence ID" value="NZ_QLUW01000002.1"/>
</dbReference>
<dbReference type="Proteomes" id="UP000249260">
    <property type="component" value="Unassembled WGS sequence"/>
</dbReference>
<accession>A0A328TZ78</accession>
<keyword evidence="2" id="KW-1185">Reference proteome</keyword>
<gene>
    <name evidence="1" type="ORF">DL346_10380</name>
</gene>
<proteinExistence type="predicted"/>